<comment type="cofactor">
    <cofactor evidence="4">
        <name>pyridoxal 5'-phosphate</name>
        <dbReference type="ChEBI" id="CHEBI:597326"/>
    </cofactor>
</comment>
<comment type="similarity">
    <text evidence="4">Belongs to the class-I pyridoxal-phosphate-dependent aminotransferase family.</text>
</comment>
<dbReference type="Proteomes" id="UP000247807">
    <property type="component" value="Unassembled WGS sequence"/>
</dbReference>
<evidence type="ECO:0000256" key="2">
    <source>
        <dbReference type="ARBA" id="ARBA00022679"/>
    </source>
</evidence>
<dbReference type="Pfam" id="PF00155">
    <property type="entry name" value="Aminotran_1_2"/>
    <property type="match status" value="1"/>
</dbReference>
<keyword evidence="1 4" id="KW-0032">Aminotransferase</keyword>
<dbReference type="CDD" id="cd00609">
    <property type="entry name" value="AAT_like"/>
    <property type="match status" value="1"/>
</dbReference>
<dbReference type="GO" id="GO:0008483">
    <property type="term" value="F:transaminase activity"/>
    <property type="evidence" value="ECO:0007669"/>
    <property type="project" value="UniProtKB-KW"/>
</dbReference>
<dbReference type="PANTHER" id="PTHR43643:SF3">
    <property type="entry name" value="HISTIDINOL-PHOSPHATE AMINOTRANSFERASE"/>
    <property type="match status" value="1"/>
</dbReference>
<gene>
    <name evidence="6" type="ORF">DNJ73_01255</name>
</gene>
<evidence type="ECO:0000256" key="4">
    <source>
        <dbReference type="RuleBase" id="RU000481"/>
    </source>
</evidence>
<keyword evidence="3" id="KW-0663">Pyridoxal phosphate</keyword>
<organism evidence="6 7">
    <name type="scientific">Prochlorococcus marinus XMU1408</name>
    <dbReference type="NCBI Taxonomy" id="2213228"/>
    <lineage>
        <taxon>Bacteria</taxon>
        <taxon>Bacillati</taxon>
        <taxon>Cyanobacteriota</taxon>
        <taxon>Cyanophyceae</taxon>
        <taxon>Synechococcales</taxon>
        <taxon>Prochlorococcaceae</taxon>
        <taxon>Prochlorococcus</taxon>
    </lineage>
</organism>
<reference evidence="6 7" key="1">
    <citation type="journal article" date="2018" name="Appl. Environ. Microbiol.">
        <title>Genome rearrangement shapes Prochlorococcus ecological adaptation.</title>
        <authorList>
            <person name="Yan W."/>
            <person name="Wei S."/>
            <person name="Wang Q."/>
            <person name="Xiao X."/>
            <person name="Zeng Q."/>
            <person name="Jiao N."/>
            <person name="Zhang R."/>
        </authorList>
    </citation>
    <scope>NUCLEOTIDE SEQUENCE [LARGE SCALE GENOMIC DNA]</scope>
    <source>
        <strain evidence="6 7">XMU1408</strain>
    </source>
</reference>
<evidence type="ECO:0000259" key="5">
    <source>
        <dbReference type="Pfam" id="PF00155"/>
    </source>
</evidence>
<sequence>MNNTNSSFLDMPNPREEIKALNPYSAPLEGRRNLLRLDFNENTIGPSPLVIESLRKITRDEISIYPEYSGLKEKLIDNLIKQNPSVNLNSSEVGIFNGVDAAINAVFHAYGNINDLMLTTSPTFGYYTPCAQMRGMKIISVPYEDQDFQYPFNQICKLIIQKSPKILLICNPNNPTGTRLSPEKIIEITKLSSQTLIVVDELYEAFTGDSVLPFVNFQEIPNLLVLRSLSKTAGLAGLRIGFAIGNSTVINIVKSVTGPYDVNSFAVIAAFAALNDPSYIDSYVNKVLNARNWLKKTFEKFRVKYHIDGGNYFLLWPKSEPEYVEQKLKLSGILIRNMDKKKDLKGSIRVSIGTIDQMKRFWSVFKVIDKV</sequence>
<name>A0A318R239_PROMR</name>
<dbReference type="InterPro" id="IPR050106">
    <property type="entry name" value="HistidinolP_aminotransfase"/>
</dbReference>
<feature type="domain" description="Aminotransferase class I/classII large" evidence="5">
    <location>
        <begin position="33"/>
        <end position="361"/>
    </location>
</feature>
<dbReference type="GO" id="GO:0030170">
    <property type="term" value="F:pyridoxal phosphate binding"/>
    <property type="evidence" value="ECO:0007669"/>
    <property type="project" value="InterPro"/>
</dbReference>
<dbReference type="InterPro" id="IPR015424">
    <property type="entry name" value="PyrdxlP-dep_Trfase"/>
</dbReference>
<dbReference type="EMBL" id="QJUE01000001">
    <property type="protein sequence ID" value="PYE03836.1"/>
    <property type="molecule type" value="Genomic_DNA"/>
</dbReference>
<evidence type="ECO:0000256" key="3">
    <source>
        <dbReference type="ARBA" id="ARBA00022898"/>
    </source>
</evidence>
<dbReference type="AlphaFoldDB" id="A0A318R239"/>
<proteinExistence type="inferred from homology"/>
<evidence type="ECO:0000313" key="7">
    <source>
        <dbReference type="Proteomes" id="UP000247807"/>
    </source>
</evidence>
<dbReference type="InterPro" id="IPR015421">
    <property type="entry name" value="PyrdxlP-dep_Trfase_major"/>
</dbReference>
<dbReference type="InterPro" id="IPR004839">
    <property type="entry name" value="Aminotransferase_I/II_large"/>
</dbReference>
<evidence type="ECO:0000313" key="6">
    <source>
        <dbReference type="EMBL" id="PYE03836.1"/>
    </source>
</evidence>
<dbReference type="SUPFAM" id="SSF53383">
    <property type="entry name" value="PLP-dependent transferases"/>
    <property type="match status" value="1"/>
</dbReference>
<protein>
    <recommendedName>
        <fullName evidence="4">Aminotransferase</fullName>
        <ecNumber evidence="4">2.6.1.-</ecNumber>
    </recommendedName>
</protein>
<evidence type="ECO:0000256" key="1">
    <source>
        <dbReference type="ARBA" id="ARBA00022576"/>
    </source>
</evidence>
<dbReference type="PANTHER" id="PTHR43643">
    <property type="entry name" value="HISTIDINOL-PHOSPHATE AMINOTRANSFERASE 2"/>
    <property type="match status" value="1"/>
</dbReference>
<dbReference type="Gene3D" id="3.90.1150.10">
    <property type="entry name" value="Aspartate Aminotransferase, domain 1"/>
    <property type="match status" value="1"/>
</dbReference>
<dbReference type="PROSITE" id="PS00105">
    <property type="entry name" value="AA_TRANSFER_CLASS_1"/>
    <property type="match status" value="1"/>
</dbReference>
<dbReference type="InterPro" id="IPR015422">
    <property type="entry name" value="PyrdxlP-dep_Trfase_small"/>
</dbReference>
<dbReference type="Gene3D" id="3.40.640.10">
    <property type="entry name" value="Type I PLP-dependent aspartate aminotransferase-like (Major domain)"/>
    <property type="match status" value="1"/>
</dbReference>
<accession>A0A318R239</accession>
<dbReference type="InterPro" id="IPR004838">
    <property type="entry name" value="NHTrfase_class1_PyrdxlP-BS"/>
</dbReference>
<dbReference type="OrthoDB" id="9813612at2"/>
<keyword evidence="2 4" id="KW-0808">Transferase</keyword>
<comment type="caution">
    <text evidence="6">The sequence shown here is derived from an EMBL/GenBank/DDBJ whole genome shotgun (WGS) entry which is preliminary data.</text>
</comment>
<dbReference type="EC" id="2.6.1.-" evidence="4"/>
<dbReference type="RefSeq" id="WP_158465907.1">
    <property type="nucleotide sequence ID" value="NZ_QJUE01000001.1"/>
</dbReference>